<evidence type="ECO:0000259" key="1">
    <source>
        <dbReference type="Pfam" id="PF07944"/>
    </source>
</evidence>
<sequence>MEGEGMERIEHVSLLPSEAYDRRQRDEAYLMELKEENLLFAYRTEAGLNGRLNYRISADTHGGWDNPLSQIRGTFTGHWLSAAAHMYRQTGNKRLKAKADYIVEEIGRCQEANGDGWAFSIPEKYLYGLKRGRHFWACQYVCHKTMMGLMDMYRFGGNKQALEILRGCAEWFHAFTDEIDRETMDQMMDDEETGGMMELWADLYQEDPDPRYLELMRRYERPRLTDAVLNGTDVLTNMHANATIPEIHGCARAYEVTGEERYRKVVENYWELAVNRRGSFATGGQTDGESLTPPNRQSARLSDMNQEHCVVYNMIRLADYLYRWSGKKEYHDYIEQNIYNGLFAQGFWQGRTLEGALEDHIPDTGIVCYYLPLAAKSTKKWGRKIEDFWCCHGTSVQANAQYSRWIWYQDQDGIAVEQYLPSRMETVWNGKNVSITMEDSNLGGDYLRIMEVARTLDQRPEYWKKSLHITADQAEFELRFRLPWWLREKAVLTIDGMDADYEVRNGEGVIKRVWTDSIVEILLPCKLTAWPLADSPDCVAFLNGPVLLAGVDTDEVRLHGDKDNPQSILTPSHEREWEHWKEDYRTVGQERNFCFKPLKNIGREMYTVYFPVEK</sequence>
<dbReference type="PANTHER" id="PTHR31151:SF0">
    <property type="entry name" value="PROLINE-TRNA LIGASE (DUF1680)"/>
    <property type="match status" value="1"/>
</dbReference>
<evidence type="ECO:0000313" key="2">
    <source>
        <dbReference type="EMBL" id="RGI96367.1"/>
    </source>
</evidence>
<comment type="caution">
    <text evidence="2">The sequence shown here is derived from an EMBL/GenBank/DDBJ whole genome shotgun (WGS) entry which is preliminary data.</text>
</comment>
<dbReference type="EMBL" id="QSON01000024">
    <property type="protein sequence ID" value="RGI96367.1"/>
    <property type="molecule type" value="Genomic_DNA"/>
</dbReference>
<dbReference type="Proteomes" id="UP000263014">
    <property type="component" value="Unassembled WGS sequence"/>
</dbReference>
<evidence type="ECO:0000313" key="3">
    <source>
        <dbReference type="Proteomes" id="UP000263014"/>
    </source>
</evidence>
<organism evidence="2 3">
    <name type="scientific">Hungatella hathewayi</name>
    <dbReference type="NCBI Taxonomy" id="154046"/>
    <lineage>
        <taxon>Bacteria</taxon>
        <taxon>Bacillati</taxon>
        <taxon>Bacillota</taxon>
        <taxon>Clostridia</taxon>
        <taxon>Lachnospirales</taxon>
        <taxon>Lachnospiraceae</taxon>
        <taxon>Hungatella</taxon>
    </lineage>
</organism>
<dbReference type="SUPFAM" id="SSF48208">
    <property type="entry name" value="Six-hairpin glycosidases"/>
    <property type="match status" value="1"/>
</dbReference>
<dbReference type="GO" id="GO:0005975">
    <property type="term" value="P:carbohydrate metabolic process"/>
    <property type="evidence" value="ECO:0007669"/>
    <property type="project" value="InterPro"/>
</dbReference>
<dbReference type="AlphaFoldDB" id="A0A374NXX8"/>
<dbReference type="PANTHER" id="PTHR31151">
    <property type="entry name" value="PROLINE-TRNA LIGASE (DUF1680)"/>
    <property type="match status" value="1"/>
</dbReference>
<dbReference type="Pfam" id="PF07944">
    <property type="entry name" value="Beta-AFase-like_GH127_cat"/>
    <property type="match status" value="1"/>
</dbReference>
<dbReference type="InterPro" id="IPR012878">
    <property type="entry name" value="Beta-AFase-like_GH127_cat"/>
</dbReference>
<accession>A0A374NXX8</accession>
<proteinExistence type="predicted"/>
<dbReference type="InterPro" id="IPR008928">
    <property type="entry name" value="6-hairpin_glycosidase_sf"/>
</dbReference>
<feature type="domain" description="Non-reducing end beta-L-arabinofuranosidase-like GH127 catalytic" evidence="1">
    <location>
        <begin position="11"/>
        <end position="403"/>
    </location>
</feature>
<gene>
    <name evidence="2" type="ORF">DXD79_29940</name>
</gene>
<reference evidence="2 3" key="1">
    <citation type="submission" date="2018-08" db="EMBL/GenBank/DDBJ databases">
        <title>A genome reference for cultivated species of the human gut microbiota.</title>
        <authorList>
            <person name="Zou Y."/>
            <person name="Xue W."/>
            <person name="Luo G."/>
        </authorList>
    </citation>
    <scope>NUCLEOTIDE SEQUENCE [LARGE SCALE GENOMIC DNA]</scope>
    <source>
        <strain evidence="2 3">TM09-12</strain>
    </source>
</reference>
<name>A0A374NXX8_9FIRM</name>
<protein>
    <recommendedName>
        <fullName evidence="1">Non-reducing end beta-L-arabinofuranosidase-like GH127 catalytic domain-containing protein</fullName>
    </recommendedName>
</protein>